<gene>
    <name evidence="3" type="ORF">ECRASSUSDP1_LOCUS9083</name>
</gene>
<feature type="transmembrane region" description="Helical" evidence="2">
    <location>
        <begin position="281"/>
        <end position="299"/>
    </location>
</feature>
<feature type="transmembrane region" description="Helical" evidence="2">
    <location>
        <begin position="447"/>
        <end position="469"/>
    </location>
</feature>
<dbReference type="InterPro" id="IPR002528">
    <property type="entry name" value="MATE_fam"/>
</dbReference>
<feature type="transmembrane region" description="Helical" evidence="2">
    <location>
        <begin position="419"/>
        <end position="441"/>
    </location>
</feature>
<dbReference type="AlphaFoldDB" id="A0AAD1XB57"/>
<accession>A0AAD1XB57</accession>
<comment type="caution">
    <text evidence="3">The sequence shown here is derived from an EMBL/GenBank/DDBJ whole genome shotgun (WGS) entry which is preliminary data.</text>
</comment>
<sequence>MKSSSIISEHSLAMKSFEISHENYQELNKETHPEDIELTRAVFTVFKIAIPSSLTLYVEYMCLFLNVLFVGFVDDPILLGGLGLGLFLITHLMLSWGVGLCGGLDTLVSQAFGRNELRLCGTYLNTSRIILCVLFVPQFLILFNSKYFLVAIGQPEETAEIAQTYARISLIGEFFHMQFEATRRFLMNQGIFTPVLYCLAISTFTHVVGLCLAIFYFESGVEGVATVTLISATLSFVLVQVYVNFKSEAVLSDKWFFQDIEAVRMIPEYLKYGLSTTMMTCVEWLGYDILNIFAGWLGPKKQTACVVMLQVWYIITCNSFGITYSCTGLIGSALGENKPKTARKYSYAALIVGYSENIVLLALYIIFRSHIISQFTTDEEINYLINDSFVLYIIMVFNDLSAQVCGGIVRAIGAQNKGAIIQITSLWVITIPSAFLLAIYFEYGFKGLWYITPFGVFCIHAGYVTLVLLTPWKKVAEEASIKLSELN</sequence>
<comment type="similarity">
    <text evidence="1">Belongs to the multi antimicrobial extrusion (MATE) (TC 2.A.66.1) family.</text>
</comment>
<keyword evidence="4" id="KW-1185">Reference proteome</keyword>
<feature type="transmembrane region" description="Helical" evidence="2">
    <location>
        <begin position="54"/>
        <end position="73"/>
    </location>
</feature>
<feature type="transmembrane region" description="Helical" evidence="2">
    <location>
        <begin position="311"/>
        <end position="335"/>
    </location>
</feature>
<feature type="transmembrane region" description="Helical" evidence="2">
    <location>
        <begin position="347"/>
        <end position="367"/>
    </location>
</feature>
<feature type="transmembrane region" description="Helical" evidence="2">
    <location>
        <begin position="85"/>
        <end position="108"/>
    </location>
</feature>
<name>A0AAD1XB57_EUPCR</name>
<evidence type="ECO:0000313" key="4">
    <source>
        <dbReference type="Proteomes" id="UP001295684"/>
    </source>
</evidence>
<dbReference type="GO" id="GO:0015297">
    <property type="term" value="F:antiporter activity"/>
    <property type="evidence" value="ECO:0007669"/>
    <property type="project" value="InterPro"/>
</dbReference>
<feature type="transmembrane region" description="Helical" evidence="2">
    <location>
        <begin position="129"/>
        <end position="149"/>
    </location>
</feature>
<feature type="transmembrane region" description="Helical" evidence="2">
    <location>
        <begin position="223"/>
        <end position="245"/>
    </location>
</feature>
<keyword evidence="2" id="KW-0472">Membrane</keyword>
<evidence type="ECO:0000256" key="2">
    <source>
        <dbReference type="SAM" id="Phobius"/>
    </source>
</evidence>
<dbReference type="NCBIfam" id="TIGR00797">
    <property type="entry name" value="matE"/>
    <property type="match status" value="1"/>
</dbReference>
<protein>
    <submittedName>
        <fullName evidence="3">Uncharacterized protein</fullName>
    </submittedName>
</protein>
<dbReference type="GO" id="GO:0042910">
    <property type="term" value="F:xenobiotic transmembrane transporter activity"/>
    <property type="evidence" value="ECO:0007669"/>
    <property type="project" value="InterPro"/>
</dbReference>
<keyword evidence="2" id="KW-0812">Transmembrane</keyword>
<evidence type="ECO:0000256" key="1">
    <source>
        <dbReference type="ARBA" id="ARBA00010199"/>
    </source>
</evidence>
<dbReference type="Proteomes" id="UP001295684">
    <property type="component" value="Unassembled WGS sequence"/>
</dbReference>
<dbReference type="Pfam" id="PF01554">
    <property type="entry name" value="MatE"/>
    <property type="match status" value="2"/>
</dbReference>
<dbReference type="GO" id="GO:0016020">
    <property type="term" value="C:membrane"/>
    <property type="evidence" value="ECO:0007669"/>
    <property type="project" value="InterPro"/>
</dbReference>
<feature type="transmembrane region" description="Helical" evidence="2">
    <location>
        <begin position="389"/>
        <end position="412"/>
    </location>
</feature>
<reference evidence="3" key="1">
    <citation type="submission" date="2023-07" db="EMBL/GenBank/DDBJ databases">
        <authorList>
            <consortium name="AG Swart"/>
            <person name="Singh M."/>
            <person name="Singh A."/>
            <person name="Seah K."/>
            <person name="Emmerich C."/>
        </authorList>
    </citation>
    <scope>NUCLEOTIDE SEQUENCE</scope>
    <source>
        <strain evidence="3">DP1</strain>
    </source>
</reference>
<proteinExistence type="inferred from homology"/>
<dbReference type="EMBL" id="CAMPGE010008912">
    <property type="protein sequence ID" value="CAI2367795.1"/>
    <property type="molecule type" value="Genomic_DNA"/>
</dbReference>
<keyword evidence="2" id="KW-1133">Transmembrane helix</keyword>
<feature type="transmembrane region" description="Helical" evidence="2">
    <location>
        <begin position="191"/>
        <end position="217"/>
    </location>
</feature>
<evidence type="ECO:0000313" key="3">
    <source>
        <dbReference type="EMBL" id="CAI2367795.1"/>
    </source>
</evidence>
<organism evidence="3 4">
    <name type="scientific">Euplotes crassus</name>
    <dbReference type="NCBI Taxonomy" id="5936"/>
    <lineage>
        <taxon>Eukaryota</taxon>
        <taxon>Sar</taxon>
        <taxon>Alveolata</taxon>
        <taxon>Ciliophora</taxon>
        <taxon>Intramacronucleata</taxon>
        <taxon>Spirotrichea</taxon>
        <taxon>Hypotrichia</taxon>
        <taxon>Euplotida</taxon>
        <taxon>Euplotidae</taxon>
        <taxon>Moneuplotes</taxon>
    </lineage>
</organism>
<dbReference type="PANTHER" id="PTHR11206">
    <property type="entry name" value="MULTIDRUG RESISTANCE PROTEIN"/>
    <property type="match status" value="1"/>
</dbReference>